<dbReference type="AlphaFoldDB" id="A0A6L6U691"/>
<dbReference type="CDD" id="cd00198">
    <property type="entry name" value="vWFA"/>
    <property type="match status" value="1"/>
</dbReference>
<feature type="coiled-coil region" evidence="1">
    <location>
        <begin position="329"/>
        <end position="360"/>
    </location>
</feature>
<dbReference type="Proteomes" id="UP000478208">
    <property type="component" value="Unassembled WGS sequence"/>
</dbReference>
<evidence type="ECO:0000256" key="1">
    <source>
        <dbReference type="SAM" id="Coils"/>
    </source>
</evidence>
<sequence>MKTVLKSLVIAFSLTTLMACNANNKKTEISDKLIAETIINTNTKETTPEIKVALLLDTSNSMDGLIDQAKAQLWKIVNELSYAKCEDESPNLKIALYEYGNDNLNAEEGYLRQVLSFSDDLDDISKSLFSLTTNGGNEYCGKVIKTALNQLEWGNSEDDLKLIFIAGNEPFSQGNVNYKDATKLAHQNDVTVNTIFCGDYNLGISTSWKDGADLTHGNYMAIDHNESTVHIASPYDDKILELNEKLNKTYVAYGSAGRKKMEMQAEQDTNALSYNKANAVSRTVSKSSRLYINSSWDLVDAEKDKSFSYDDLDEEELPNELKGKSKAEIKTYVEQKGKAREKLQEEIENLNKKRRNYIAKQNTKSSNNLESAMLEALKSQAEKRNYKWE</sequence>
<keyword evidence="2" id="KW-0732">Signal</keyword>
<dbReference type="Gene3D" id="3.40.50.410">
    <property type="entry name" value="von Willebrand factor, type A domain"/>
    <property type="match status" value="1"/>
</dbReference>
<name>A0A6L6U691_9FLAO</name>
<evidence type="ECO:0000256" key="2">
    <source>
        <dbReference type="SAM" id="SignalP"/>
    </source>
</evidence>
<evidence type="ECO:0000313" key="4">
    <source>
        <dbReference type="EMBL" id="MUU77745.1"/>
    </source>
</evidence>
<dbReference type="SUPFAM" id="SSF53300">
    <property type="entry name" value="vWA-like"/>
    <property type="match status" value="1"/>
</dbReference>
<dbReference type="RefSeq" id="WP_157362654.1">
    <property type="nucleotide sequence ID" value="NZ_WOWS01000002.1"/>
</dbReference>
<reference evidence="4 5" key="1">
    <citation type="submission" date="2019-12" db="EMBL/GenBank/DDBJ databases">
        <authorList>
            <person name="Li J."/>
        </authorList>
    </citation>
    <scope>NUCLEOTIDE SEQUENCE [LARGE SCALE GENOMIC DNA]</scope>
    <source>
        <strain evidence="4 5">HL2-2</strain>
    </source>
</reference>
<dbReference type="InterPro" id="IPR002035">
    <property type="entry name" value="VWF_A"/>
</dbReference>
<evidence type="ECO:0000259" key="3">
    <source>
        <dbReference type="PROSITE" id="PS50234"/>
    </source>
</evidence>
<organism evidence="4 5">
    <name type="scientific">Winogradskyella endarachnes</name>
    <dbReference type="NCBI Taxonomy" id="2681965"/>
    <lineage>
        <taxon>Bacteria</taxon>
        <taxon>Pseudomonadati</taxon>
        <taxon>Bacteroidota</taxon>
        <taxon>Flavobacteriia</taxon>
        <taxon>Flavobacteriales</taxon>
        <taxon>Flavobacteriaceae</taxon>
        <taxon>Winogradskyella</taxon>
    </lineage>
</organism>
<feature type="signal peptide" evidence="2">
    <location>
        <begin position="1"/>
        <end position="22"/>
    </location>
</feature>
<accession>A0A6L6U691</accession>
<proteinExistence type="predicted"/>
<feature type="chain" id="PRO_5026952189" evidence="2">
    <location>
        <begin position="23"/>
        <end position="389"/>
    </location>
</feature>
<protein>
    <submittedName>
        <fullName evidence="4">VWA domain-containing protein</fullName>
    </submittedName>
</protein>
<dbReference type="InterPro" id="IPR036465">
    <property type="entry name" value="vWFA_dom_sf"/>
</dbReference>
<gene>
    <name evidence="4" type="ORF">GN138_04760</name>
</gene>
<dbReference type="PROSITE" id="PS51257">
    <property type="entry name" value="PROKAR_LIPOPROTEIN"/>
    <property type="match status" value="1"/>
</dbReference>
<dbReference type="PROSITE" id="PS50234">
    <property type="entry name" value="VWFA"/>
    <property type="match status" value="1"/>
</dbReference>
<feature type="domain" description="VWFA" evidence="3">
    <location>
        <begin position="51"/>
        <end position="246"/>
    </location>
</feature>
<keyword evidence="5" id="KW-1185">Reference proteome</keyword>
<dbReference type="EMBL" id="WOWS01000002">
    <property type="protein sequence ID" value="MUU77745.1"/>
    <property type="molecule type" value="Genomic_DNA"/>
</dbReference>
<dbReference type="Pfam" id="PF00092">
    <property type="entry name" value="VWA"/>
    <property type="match status" value="1"/>
</dbReference>
<comment type="caution">
    <text evidence="4">The sequence shown here is derived from an EMBL/GenBank/DDBJ whole genome shotgun (WGS) entry which is preliminary data.</text>
</comment>
<evidence type="ECO:0000313" key="5">
    <source>
        <dbReference type="Proteomes" id="UP000478208"/>
    </source>
</evidence>
<keyword evidence="1" id="KW-0175">Coiled coil</keyword>